<feature type="compositionally biased region" description="Low complexity" evidence="1">
    <location>
        <begin position="10"/>
        <end position="19"/>
    </location>
</feature>
<feature type="non-terminal residue" evidence="2">
    <location>
        <position position="1"/>
    </location>
</feature>
<reference evidence="2" key="1">
    <citation type="submission" date="2021-02" db="EMBL/GenBank/DDBJ databases">
        <authorList>
            <person name="Dougan E. K."/>
            <person name="Rhodes N."/>
            <person name="Thang M."/>
            <person name="Chan C."/>
        </authorList>
    </citation>
    <scope>NUCLEOTIDE SEQUENCE</scope>
</reference>
<sequence>VDHMPGRGAGAAEASASPSDVKGERATKEVIDAQALQETAARTVRGAQQLFGNLTGWVREAQSAVADSFAGLAEEGVGPLTAVRRRAAERNAEAGANISPRASKRREASRSDAAQYFVEYKGLDLSLLPPELQTGPART</sequence>
<keyword evidence="3" id="KW-1185">Reference proteome</keyword>
<evidence type="ECO:0000313" key="2">
    <source>
        <dbReference type="EMBL" id="CAE7335697.1"/>
    </source>
</evidence>
<protein>
    <submittedName>
        <fullName evidence="2">Uncharacterized protein</fullName>
    </submittedName>
</protein>
<evidence type="ECO:0000313" key="3">
    <source>
        <dbReference type="Proteomes" id="UP000601435"/>
    </source>
</evidence>
<organism evidence="2 3">
    <name type="scientific">Symbiodinium necroappetens</name>
    <dbReference type="NCBI Taxonomy" id="1628268"/>
    <lineage>
        <taxon>Eukaryota</taxon>
        <taxon>Sar</taxon>
        <taxon>Alveolata</taxon>
        <taxon>Dinophyceae</taxon>
        <taxon>Suessiales</taxon>
        <taxon>Symbiodiniaceae</taxon>
        <taxon>Symbiodinium</taxon>
    </lineage>
</organism>
<feature type="region of interest" description="Disordered" evidence="1">
    <location>
        <begin position="89"/>
        <end position="110"/>
    </location>
</feature>
<evidence type="ECO:0000256" key="1">
    <source>
        <dbReference type="SAM" id="MobiDB-lite"/>
    </source>
</evidence>
<proteinExistence type="predicted"/>
<feature type="region of interest" description="Disordered" evidence="1">
    <location>
        <begin position="1"/>
        <end position="28"/>
    </location>
</feature>
<accession>A0A812PIT7</accession>
<gene>
    <name evidence="2" type="ORF">SNEC2469_LOCUS8578</name>
</gene>
<dbReference type="AlphaFoldDB" id="A0A812PIT7"/>
<comment type="caution">
    <text evidence="2">The sequence shown here is derived from an EMBL/GenBank/DDBJ whole genome shotgun (WGS) entry which is preliminary data.</text>
</comment>
<dbReference type="EMBL" id="CAJNJA010014102">
    <property type="protein sequence ID" value="CAE7335697.1"/>
    <property type="molecule type" value="Genomic_DNA"/>
</dbReference>
<name>A0A812PIT7_9DINO</name>
<dbReference type="Proteomes" id="UP000601435">
    <property type="component" value="Unassembled WGS sequence"/>
</dbReference>